<comment type="caution">
    <text evidence="1">The sequence shown here is derived from an EMBL/GenBank/DDBJ whole genome shotgun (WGS) entry which is preliminary data.</text>
</comment>
<sequence length="104" mass="11335">MSDKNTEVRRGEWIAVIVGEWGRAFRDVEQARTQCEPDQAVQVVIGRDSALPVPRDGRPGEYQPLVIVGGDQVHIGWTSPSASNFHAVVASAQARAAELNDAIR</sequence>
<gene>
    <name evidence="1" type="ORF">E1091_02335</name>
</gene>
<organism evidence="1 2">
    <name type="scientific">Micromonospora fluostatini</name>
    <dbReference type="NCBI Taxonomy" id="1629071"/>
    <lineage>
        <taxon>Bacteria</taxon>
        <taxon>Bacillati</taxon>
        <taxon>Actinomycetota</taxon>
        <taxon>Actinomycetes</taxon>
        <taxon>Micromonosporales</taxon>
        <taxon>Micromonosporaceae</taxon>
        <taxon>Micromonospora</taxon>
    </lineage>
</organism>
<evidence type="ECO:0000313" key="2">
    <source>
        <dbReference type="Proteomes" id="UP000295626"/>
    </source>
</evidence>
<proteinExistence type="predicted"/>
<protein>
    <submittedName>
        <fullName evidence="1">Uncharacterized protein</fullName>
    </submittedName>
</protein>
<dbReference type="EMBL" id="SMKE01000037">
    <property type="protein sequence ID" value="TDC01687.1"/>
    <property type="molecule type" value="Genomic_DNA"/>
</dbReference>
<accession>A0ABY2DL17</accession>
<reference evidence="1 2" key="1">
    <citation type="submission" date="2019-02" db="EMBL/GenBank/DDBJ databases">
        <title>Draft genome sequences of novel Actinobacteria.</title>
        <authorList>
            <person name="Sahin N."/>
            <person name="Ay H."/>
            <person name="Saygin H."/>
        </authorList>
    </citation>
    <scope>NUCLEOTIDE SEQUENCE [LARGE SCALE GENOMIC DNA]</scope>
    <source>
        <strain evidence="1 2">JCM 30529</strain>
    </source>
</reference>
<dbReference type="Proteomes" id="UP000295626">
    <property type="component" value="Unassembled WGS sequence"/>
</dbReference>
<evidence type="ECO:0000313" key="1">
    <source>
        <dbReference type="EMBL" id="TDC01687.1"/>
    </source>
</evidence>
<name>A0ABY2DL17_9ACTN</name>
<keyword evidence="2" id="KW-1185">Reference proteome</keyword>